<evidence type="ECO:0000313" key="1">
    <source>
        <dbReference type="EMBL" id="KAL0374799.1"/>
    </source>
</evidence>
<sequence>MDVAFFFITLTFIVYIPRLGCMIPGFRSFLCLLLVLWILLLSIQAAKERLKQVITFSGDKDISELCSDPPDIESLIATSKQELVPSWFQNFNKELIDVVAFSEHEAFDHPVACLVVVSSKDKDPIDKFVDLFNTNQLPPLLNDGAMDPKILKYFLLVHDNQDGMLEKASGILTEMRSTFGANDCRLLCINSSGDGAEEHQENLWASYKTSMSNNKQYGCFLNADDIGELRSTMHDFSSKHIIPHMEMKIRVLNQQVYFALGIVWYTFSSIESQIRVLGDYAFMLRDYELALSNYRLISTDYKLDKAWKHYAGVQAFIDSIK</sequence>
<reference evidence="1" key="1">
    <citation type="submission" date="2020-06" db="EMBL/GenBank/DDBJ databases">
        <authorList>
            <person name="Li T."/>
            <person name="Hu X."/>
            <person name="Zhang T."/>
            <person name="Song X."/>
            <person name="Zhang H."/>
            <person name="Dai N."/>
            <person name="Sheng W."/>
            <person name="Hou X."/>
            <person name="Wei L."/>
        </authorList>
    </citation>
    <scope>NUCLEOTIDE SEQUENCE</scope>
    <source>
        <strain evidence="1">G02</strain>
        <tissue evidence="1">Leaf</tissue>
    </source>
</reference>
<organism evidence="1">
    <name type="scientific">Sesamum radiatum</name>
    <name type="common">Black benniseed</name>
    <dbReference type="NCBI Taxonomy" id="300843"/>
    <lineage>
        <taxon>Eukaryota</taxon>
        <taxon>Viridiplantae</taxon>
        <taxon>Streptophyta</taxon>
        <taxon>Embryophyta</taxon>
        <taxon>Tracheophyta</taxon>
        <taxon>Spermatophyta</taxon>
        <taxon>Magnoliopsida</taxon>
        <taxon>eudicotyledons</taxon>
        <taxon>Gunneridae</taxon>
        <taxon>Pentapetalae</taxon>
        <taxon>asterids</taxon>
        <taxon>lamiids</taxon>
        <taxon>Lamiales</taxon>
        <taxon>Pedaliaceae</taxon>
        <taxon>Sesamum</taxon>
    </lineage>
</organism>
<accession>A0AAW2R439</accession>
<dbReference type="InterPro" id="IPR024420">
    <property type="entry name" value="TRAPP_III_complex_Trs85"/>
</dbReference>
<dbReference type="PANTHER" id="PTHR12975:SF6">
    <property type="entry name" value="TRAFFICKING PROTEIN PARTICLE COMPLEX SUBUNIT 8"/>
    <property type="match status" value="1"/>
</dbReference>
<dbReference type="AlphaFoldDB" id="A0AAW2R439"/>
<dbReference type="PANTHER" id="PTHR12975">
    <property type="entry name" value="TRANSPORT PROTEIN TRAPP"/>
    <property type="match status" value="1"/>
</dbReference>
<comment type="caution">
    <text evidence="1">The sequence shown here is derived from an EMBL/GenBank/DDBJ whole genome shotgun (WGS) entry which is preliminary data.</text>
</comment>
<reference evidence="1" key="2">
    <citation type="journal article" date="2024" name="Plant">
        <title>Genomic evolution and insights into agronomic trait innovations of Sesamum species.</title>
        <authorList>
            <person name="Miao H."/>
            <person name="Wang L."/>
            <person name="Qu L."/>
            <person name="Liu H."/>
            <person name="Sun Y."/>
            <person name="Le M."/>
            <person name="Wang Q."/>
            <person name="Wei S."/>
            <person name="Zheng Y."/>
            <person name="Lin W."/>
            <person name="Duan Y."/>
            <person name="Cao H."/>
            <person name="Xiong S."/>
            <person name="Wang X."/>
            <person name="Wei L."/>
            <person name="Li C."/>
            <person name="Ma Q."/>
            <person name="Ju M."/>
            <person name="Zhao R."/>
            <person name="Li G."/>
            <person name="Mu C."/>
            <person name="Tian Q."/>
            <person name="Mei H."/>
            <person name="Zhang T."/>
            <person name="Gao T."/>
            <person name="Zhang H."/>
        </authorList>
    </citation>
    <scope>NUCLEOTIDE SEQUENCE</scope>
    <source>
        <strain evidence="1">G02</strain>
    </source>
</reference>
<dbReference type="Pfam" id="PF12739">
    <property type="entry name" value="TRAPPC-Trs85"/>
    <property type="match status" value="2"/>
</dbReference>
<dbReference type="EMBL" id="JACGWJ010000014">
    <property type="protein sequence ID" value="KAL0374799.1"/>
    <property type="molecule type" value="Genomic_DNA"/>
</dbReference>
<protein>
    <submittedName>
        <fullName evidence="1">Trafficking protein particle complex subunit</fullName>
    </submittedName>
</protein>
<name>A0AAW2R439_SESRA</name>
<gene>
    <name evidence="1" type="ORF">Sradi_3395600</name>
</gene>
<dbReference type="GO" id="GO:1990072">
    <property type="term" value="C:TRAPPIII protein complex"/>
    <property type="evidence" value="ECO:0007669"/>
    <property type="project" value="TreeGrafter"/>
</dbReference>
<proteinExistence type="predicted"/>